<evidence type="ECO:0000313" key="4">
    <source>
        <dbReference type="EMBL" id="GGJ22046.1"/>
    </source>
</evidence>
<dbReference type="InterPro" id="IPR009057">
    <property type="entry name" value="Homeodomain-like_sf"/>
</dbReference>
<dbReference type="EMBL" id="BMOD01000001">
    <property type="protein sequence ID" value="GGJ22046.1"/>
    <property type="molecule type" value="Genomic_DNA"/>
</dbReference>
<keyword evidence="5" id="KW-1185">Reference proteome</keyword>
<dbReference type="Pfam" id="PF14278">
    <property type="entry name" value="TetR_C_8"/>
    <property type="match status" value="1"/>
</dbReference>
<gene>
    <name evidence="4" type="ORF">GCM10008938_05430</name>
</gene>
<keyword evidence="1 2" id="KW-0238">DNA-binding</keyword>
<accession>A0ABQ2CUL5</accession>
<dbReference type="PANTHER" id="PTHR43479:SF7">
    <property type="entry name" value="TETR-FAMILY TRANSCRIPTIONAL REGULATOR"/>
    <property type="match status" value="1"/>
</dbReference>
<dbReference type="SUPFAM" id="SSF46689">
    <property type="entry name" value="Homeodomain-like"/>
    <property type="match status" value="1"/>
</dbReference>
<dbReference type="InterPro" id="IPR050624">
    <property type="entry name" value="HTH-type_Tx_Regulator"/>
</dbReference>
<dbReference type="InterPro" id="IPR039532">
    <property type="entry name" value="TetR_C_Firmicutes"/>
</dbReference>
<comment type="caution">
    <text evidence="4">The sequence shown here is derived from an EMBL/GenBank/DDBJ whole genome shotgun (WGS) entry which is preliminary data.</text>
</comment>
<name>A0ABQ2CUL5_9DEIO</name>
<evidence type="ECO:0000259" key="3">
    <source>
        <dbReference type="PROSITE" id="PS50977"/>
    </source>
</evidence>
<sequence length="211" mass="24264">MCLMSNNVNCQLPKQGILWAVKTEDRRIQRTRDLLKTTLIQLIEKQGYESIAVQDLTREANIGRATFYLHYKDKHDLLWQSLKVPLEALKERFPNSGSDLPEEPNPMLTALFEFAWQEKTLFRTALDVPSAMQVGQSIRSYIADFFENRMKLSVPHATHPRMVAEFLAGGILGVLQWWLTQENALDAQQTTLLLKQQAIFPVFQTLSICQD</sequence>
<dbReference type="Gene3D" id="1.10.357.10">
    <property type="entry name" value="Tetracycline Repressor, domain 2"/>
    <property type="match status" value="1"/>
</dbReference>
<feature type="DNA-binding region" description="H-T-H motif" evidence="2">
    <location>
        <begin position="52"/>
        <end position="71"/>
    </location>
</feature>
<dbReference type="Pfam" id="PF00440">
    <property type="entry name" value="TetR_N"/>
    <property type="match status" value="1"/>
</dbReference>
<feature type="domain" description="HTH tetR-type" evidence="3">
    <location>
        <begin position="29"/>
        <end position="89"/>
    </location>
</feature>
<evidence type="ECO:0000313" key="5">
    <source>
        <dbReference type="Proteomes" id="UP000632222"/>
    </source>
</evidence>
<dbReference type="InterPro" id="IPR001647">
    <property type="entry name" value="HTH_TetR"/>
</dbReference>
<dbReference type="Proteomes" id="UP000632222">
    <property type="component" value="Unassembled WGS sequence"/>
</dbReference>
<evidence type="ECO:0000256" key="1">
    <source>
        <dbReference type="ARBA" id="ARBA00023125"/>
    </source>
</evidence>
<evidence type="ECO:0000256" key="2">
    <source>
        <dbReference type="PROSITE-ProRule" id="PRU00335"/>
    </source>
</evidence>
<dbReference type="PROSITE" id="PS50977">
    <property type="entry name" value="HTH_TETR_2"/>
    <property type="match status" value="1"/>
</dbReference>
<organism evidence="4 5">
    <name type="scientific">Deinococcus roseus</name>
    <dbReference type="NCBI Taxonomy" id="392414"/>
    <lineage>
        <taxon>Bacteria</taxon>
        <taxon>Thermotogati</taxon>
        <taxon>Deinococcota</taxon>
        <taxon>Deinococci</taxon>
        <taxon>Deinococcales</taxon>
        <taxon>Deinococcaceae</taxon>
        <taxon>Deinococcus</taxon>
    </lineage>
</organism>
<reference evidence="5" key="1">
    <citation type="journal article" date="2019" name="Int. J. Syst. Evol. Microbiol.">
        <title>The Global Catalogue of Microorganisms (GCM) 10K type strain sequencing project: providing services to taxonomists for standard genome sequencing and annotation.</title>
        <authorList>
            <consortium name="The Broad Institute Genomics Platform"/>
            <consortium name="The Broad Institute Genome Sequencing Center for Infectious Disease"/>
            <person name="Wu L."/>
            <person name="Ma J."/>
        </authorList>
    </citation>
    <scope>NUCLEOTIDE SEQUENCE [LARGE SCALE GENOMIC DNA]</scope>
    <source>
        <strain evidence="5">JCM 14370</strain>
    </source>
</reference>
<dbReference type="PANTHER" id="PTHR43479">
    <property type="entry name" value="ACREF/ENVCD OPERON REPRESSOR-RELATED"/>
    <property type="match status" value="1"/>
</dbReference>
<proteinExistence type="predicted"/>
<protein>
    <submittedName>
        <fullName evidence="4">TetR family transcriptional regulator</fullName>
    </submittedName>
</protein>